<dbReference type="EMBL" id="CP011454">
    <property type="protein sequence ID" value="AMW04803.1"/>
    <property type="molecule type" value="Genomic_DNA"/>
</dbReference>
<keyword evidence="1" id="KW-0560">Oxidoreductase</keyword>
<evidence type="ECO:0000256" key="1">
    <source>
        <dbReference type="ARBA" id="ARBA00023002"/>
    </source>
</evidence>
<dbReference type="GO" id="GO:0016491">
    <property type="term" value="F:oxidoreductase activity"/>
    <property type="evidence" value="ECO:0007669"/>
    <property type="project" value="UniProtKB-KW"/>
</dbReference>
<dbReference type="STRING" id="1379270.GEMMAAP_08080"/>
<dbReference type="GO" id="GO:0051287">
    <property type="term" value="F:NAD binding"/>
    <property type="evidence" value="ECO:0007669"/>
    <property type="project" value="InterPro"/>
</dbReference>
<keyword evidence="2" id="KW-0520">NAD</keyword>
<dbReference type="PANTHER" id="PTHR43333">
    <property type="entry name" value="2-HACID_DH_C DOMAIN-CONTAINING PROTEIN"/>
    <property type="match status" value="1"/>
</dbReference>
<dbReference type="CDD" id="cd05300">
    <property type="entry name" value="2-Hacid_dh_1"/>
    <property type="match status" value="1"/>
</dbReference>
<dbReference type="eggNOG" id="COG0111">
    <property type="taxonomic scope" value="Bacteria"/>
</dbReference>
<dbReference type="Proteomes" id="UP000076404">
    <property type="component" value="Chromosome"/>
</dbReference>
<feature type="domain" description="D-isomer specific 2-hydroxyacid dehydrogenase NAD-binding" evidence="3">
    <location>
        <begin position="113"/>
        <end position="284"/>
    </location>
</feature>
<proteinExistence type="predicted"/>
<protein>
    <recommendedName>
        <fullName evidence="3">D-isomer specific 2-hydroxyacid dehydrogenase NAD-binding domain-containing protein</fullName>
    </recommendedName>
</protein>
<sequence length="319" mass="33857">MPLALSLPFSPQRVVIGANAHADITTALRAARPTLEIRGAPFTQITTDDLAWADTYIGFKRPPAASDMGSVQWVHSTGAGVDGWLGPGLDESLLLTRSPESFGPMIAEWAVARVFAIQQQVVSLMDAQREQRWAPRDIARVAGTRAVLVGTGDIGSAIAASLHALGVHVTGVSRSGVATHPAFAAVHTVDQLPQLVGDADWIVLCIPDTAESRGLVSRDVLSRCRGAVLLNAGRGAVVDESAIPDALDNGWLRAAALDVFVTEPLPTTSPLWNDPRVMVSPHISGLTTIAGAAEGFLECAESLERGELPKWTVDRRRGY</sequence>
<reference evidence="4 5" key="1">
    <citation type="journal article" date="2014" name="Proc. Natl. Acad. Sci. U.S.A.">
        <title>Functional type 2 photosynthetic reaction centers found in the rare bacterial phylum Gemmatimonadetes.</title>
        <authorList>
            <person name="Zeng Y."/>
            <person name="Feng F."/>
            <person name="Medova H."/>
            <person name="Dean J."/>
            <person name="Koblizek M."/>
        </authorList>
    </citation>
    <scope>NUCLEOTIDE SEQUENCE [LARGE SCALE GENOMIC DNA]</scope>
    <source>
        <strain evidence="4 5">AP64</strain>
    </source>
</reference>
<dbReference type="Gene3D" id="3.40.50.720">
    <property type="entry name" value="NAD(P)-binding Rossmann-like Domain"/>
    <property type="match status" value="2"/>
</dbReference>
<dbReference type="PANTHER" id="PTHR43333:SF1">
    <property type="entry name" value="D-ISOMER SPECIFIC 2-HYDROXYACID DEHYDROGENASE NAD-BINDING DOMAIN-CONTAINING PROTEIN"/>
    <property type="match status" value="1"/>
</dbReference>
<dbReference type="Pfam" id="PF02826">
    <property type="entry name" value="2-Hacid_dh_C"/>
    <property type="match status" value="1"/>
</dbReference>
<dbReference type="RefSeq" id="WP_043581384.1">
    <property type="nucleotide sequence ID" value="NZ_CP011454.1"/>
</dbReference>
<evidence type="ECO:0000313" key="5">
    <source>
        <dbReference type="Proteomes" id="UP000076404"/>
    </source>
</evidence>
<reference evidence="4 5" key="2">
    <citation type="journal article" date="2016" name="Environ. Microbiol. Rep.">
        <title>Metagenomic evidence for the presence of phototrophic Gemmatimonadetes bacteria in diverse environments.</title>
        <authorList>
            <person name="Zeng Y."/>
            <person name="Baumbach J."/>
            <person name="Barbosa E.G."/>
            <person name="Azevedo V."/>
            <person name="Zhang C."/>
            <person name="Koblizek M."/>
        </authorList>
    </citation>
    <scope>NUCLEOTIDE SEQUENCE [LARGE SCALE GENOMIC DNA]</scope>
    <source>
        <strain evidence="4 5">AP64</strain>
    </source>
</reference>
<dbReference type="OrthoDB" id="9793626at2"/>
<accession>A0A143BJM9</accession>
<gene>
    <name evidence="4" type="ORF">GEMMAAP_08080</name>
</gene>
<evidence type="ECO:0000259" key="3">
    <source>
        <dbReference type="Pfam" id="PF02826"/>
    </source>
</evidence>
<keyword evidence="5" id="KW-1185">Reference proteome</keyword>
<dbReference type="SUPFAM" id="SSF51735">
    <property type="entry name" value="NAD(P)-binding Rossmann-fold domains"/>
    <property type="match status" value="1"/>
</dbReference>
<dbReference type="AlphaFoldDB" id="A0A143BJM9"/>
<dbReference type="InterPro" id="IPR036291">
    <property type="entry name" value="NAD(P)-bd_dom_sf"/>
</dbReference>
<dbReference type="InterPro" id="IPR006140">
    <property type="entry name" value="D-isomer_DH_NAD-bd"/>
</dbReference>
<dbReference type="KEGG" id="gph:GEMMAAP_08080"/>
<name>A0A143BJM9_9BACT</name>
<organism evidence="4 5">
    <name type="scientific">Gemmatimonas phototrophica</name>
    <dbReference type="NCBI Taxonomy" id="1379270"/>
    <lineage>
        <taxon>Bacteria</taxon>
        <taxon>Pseudomonadati</taxon>
        <taxon>Gemmatimonadota</taxon>
        <taxon>Gemmatimonadia</taxon>
        <taxon>Gemmatimonadales</taxon>
        <taxon>Gemmatimonadaceae</taxon>
        <taxon>Gemmatimonas</taxon>
    </lineage>
</organism>
<evidence type="ECO:0000313" key="4">
    <source>
        <dbReference type="EMBL" id="AMW04803.1"/>
    </source>
</evidence>
<evidence type="ECO:0000256" key="2">
    <source>
        <dbReference type="ARBA" id="ARBA00023027"/>
    </source>
</evidence>